<accession>A0A7W3J333</accession>
<comment type="caution">
    <text evidence="3">The sequence shown here is derived from an EMBL/GenBank/DDBJ whole genome shotgun (WGS) entry which is preliminary data.</text>
</comment>
<reference evidence="3 4" key="1">
    <citation type="submission" date="2020-07" db="EMBL/GenBank/DDBJ databases">
        <title>Sequencing the genomes of 1000 actinobacteria strains.</title>
        <authorList>
            <person name="Klenk H.-P."/>
        </authorList>
    </citation>
    <scope>NUCLEOTIDE SEQUENCE [LARGE SCALE GENOMIC DNA]</scope>
    <source>
        <strain evidence="3 4">DSM 21349</strain>
    </source>
</reference>
<proteinExistence type="predicted"/>
<feature type="domain" description="Response regulatory" evidence="2">
    <location>
        <begin position="8"/>
        <end position="130"/>
    </location>
</feature>
<protein>
    <submittedName>
        <fullName evidence="3">DNA-binding NarL/FixJ family response regulator</fullName>
    </submittedName>
</protein>
<dbReference type="SMART" id="SM00448">
    <property type="entry name" value="REC"/>
    <property type="match status" value="1"/>
</dbReference>
<evidence type="ECO:0000259" key="2">
    <source>
        <dbReference type="PROSITE" id="PS50110"/>
    </source>
</evidence>
<keyword evidence="3" id="KW-0238">DNA-binding</keyword>
<dbReference type="InterPro" id="IPR001789">
    <property type="entry name" value="Sig_transdc_resp-reg_receiver"/>
</dbReference>
<evidence type="ECO:0000313" key="4">
    <source>
        <dbReference type="Proteomes" id="UP000580910"/>
    </source>
</evidence>
<dbReference type="CDD" id="cd17535">
    <property type="entry name" value="REC_NarL-like"/>
    <property type="match status" value="1"/>
</dbReference>
<dbReference type="GO" id="GO:0003677">
    <property type="term" value="F:DNA binding"/>
    <property type="evidence" value="ECO:0007669"/>
    <property type="project" value="UniProtKB-KW"/>
</dbReference>
<evidence type="ECO:0000256" key="1">
    <source>
        <dbReference type="PROSITE-ProRule" id="PRU00169"/>
    </source>
</evidence>
<dbReference type="Proteomes" id="UP000580910">
    <property type="component" value="Unassembled WGS sequence"/>
</dbReference>
<dbReference type="InterPro" id="IPR011006">
    <property type="entry name" value="CheY-like_superfamily"/>
</dbReference>
<keyword evidence="1" id="KW-0597">Phosphoprotein</keyword>
<dbReference type="Gene3D" id="3.40.50.2300">
    <property type="match status" value="1"/>
</dbReference>
<dbReference type="PANTHER" id="PTHR45566:SF1">
    <property type="entry name" value="HTH-TYPE TRANSCRIPTIONAL REGULATOR YHJB-RELATED"/>
    <property type="match status" value="1"/>
</dbReference>
<dbReference type="InterPro" id="IPR051015">
    <property type="entry name" value="EvgA-like"/>
</dbReference>
<name>A0A7W3J333_9ACTN</name>
<dbReference type="SUPFAM" id="SSF52172">
    <property type="entry name" value="CheY-like"/>
    <property type="match status" value="1"/>
</dbReference>
<evidence type="ECO:0000313" key="3">
    <source>
        <dbReference type="EMBL" id="MBA8805413.1"/>
    </source>
</evidence>
<gene>
    <name evidence="3" type="ORF">FB382_003704</name>
</gene>
<dbReference type="EMBL" id="JACGXA010000001">
    <property type="protein sequence ID" value="MBA8805413.1"/>
    <property type="molecule type" value="Genomic_DNA"/>
</dbReference>
<organism evidence="3 4">
    <name type="scientific">Nocardioides ginsengisegetis</name>
    <dbReference type="NCBI Taxonomy" id="661491"/>
    <lineage>
        <taxon>Bacteria</taxon>
        <taxon>Bacillati</taxon>
        <taxon>Actinomycetota</taxon>
        <taxon>Actinomycetes</taxon>
        <taxon>Propionibacteriales</taxon>
        <taxon>Nocardioidaceae</taxon>
        <taxon>Nocardioides</taxon>
    </lineage>
</organism>
<dbReference type="AlphaFoldDB" id="A0A7W3J333"/>
<feature type="modified residue" description="4-aspartylphosphate" evidence="1">
    <location>
        <position position="59"/>
    </location>
</feature>
<keyword evidence="4" id="KW-1185">Reference proteome</keyword>
<dbReference type="GO" id="GO:0000160">
    <property type="term" value="P:phosphorelay signal transduction system"/>
    <property type="evidence" value="ECO:0007669"/>
    <property type="project" value="InterPro"/>
</dbReference>
<dbReference type="PROSITE" id="PS50110">
    <property type="entry name" value="RESPONSE_REGULATORY"/>
    <property type="match status" value="1"/>
</dbReference>
<dbReference type="PANTHER" id="PTHR45566">
    <property type="entry name" value="HTH-TYPE TRANSCRIPTIONAL REGULATOR YHJB-RELATED"/>
    <property type="match status" value="1"/>
</dbReference>
<sequence length="161" mass="16481">MEVVPPIRVVVADDDLSFRGALVDVLEDDPRFVVVGIAGTGDELMQLVDRQDPDVVLLDIRMPGGGPEAARRLTRTVDPATGGSTGPVVVAVSAQVGANGILAMLRAGATGYLGKGRLGAQLPDLVARTLEGEVVLAVPGAVDALRQLLADAPAPTTSDVP</sequence>
<dbReference type="Pfam" id="PF00072">
    <property type="entry name" value="Response_reg"/>
    <property type="match status" value="1"/>
</dbReference>
<dbReference type="InterPro" id="IPR058245">
    <property type="entry name" value="NreC/VraR/RcsB-like_REC"/>
</dbReference>